<evidence type="ECO:0000313" key="2">
    <source>
        <dbReference type="Proteomes" id="UP001332931"/>
    </source>
</evidence>
<organism evidence="1 2">
    <name type="scientific">Olsenella absiana</name>
    <dbReference type="NCBI Taxonomy" id="3115222"/>
    <lineage>
        <taxon>Bacteria</taxon>
        <taxon>Bacillati</taxon>
        <taxon>Actinomycetota</taxon>
        <taxon>Coriobacteriia</taxon>
        <taxon>Coriobacteriales</taxon>
        <taxon>Atopobiaceae</taxon>
        <taxon>Olsenella</taxon>
    </lineage>
</organism>
<protein>
    <submittedName>
        <fullName evidence="1">Uncharacterized protein</fullName>
    </submittedName>
</protein>
<dbReference type="Proteomes" id="UP001332931">
    <property type="component" value="Unassembled WGS sequence"/>
</dbReference>
<keyword evidence="2" id="KW-1185">Reference proteome</keyword>
<gene>
    <name evidence="1" type="ORF">VXJ25_00405</name>
</gene>
<proteinExistence type="predicted"/>
<reference evidence="1 2" key="1">
    <citation type="submission" date="2024-01" db="EMBL/GenBank/DDBJ databases">
        <title>Description of Olsenella sp. nov., isolated from pig feces.</title>
        <authorList>
            <person name="Chang Y.-H."/>
        </authorList>
    </citation>
    <scope>NUCLEOTIDE SEQUENCE [LARGE SCALE GENOMIC DNA]</scope>
    <source>
        <strain evidence="1 2">YH-ols2223</strain>
    </source>
</reference>
<name>A0ABU7R797_9ACTN</name>
<accession>A0ABU7R797</accession>
<evidence type="ECO:0000313" key="1">
    <source>
        <dbReference type="EMBL" id="MEE6146461.1"/>
    </source>
</evidence>
<comment type="caution">
    <text evidence="1">The sequence shown here is derived from an EMBL/GenBank/DDBJ whole genome shotgun (WGS) entry which is preliminary data.</text>
</comment>
<dbReference type="EMBL" id="JAZGJQ010000001">
    <property type="protein sequence ID" value="MEE6146461.1"/>
    <property type="molecule type" value="Genomic_DNA"/>
</dbReference>
<sequence length="96" mass="11337">MIVEDTVNHTKVDTDKEGLLEFIKNGRQVELHFDDVQSDEDGYMKWDTEYWSSLDKGKFIRTYSLNDKHSSEFTHYNISDMEVNFRPDKAAEVRLS</sequence>